<dbReference type="InterPro" id="IPR050498">
    <property type="entry name" value="Ycf3"/>
</dbReference>
<dbReference type="PROSITE" id="PS50005">
    <property type="entry name" value="TPR"/>
    <property type="match status" value="1"/>
</dbReference>
<reference evidence="4" key="1">
    <citation type="submission" date="2023-03" db="EMBL/GenBank/DDBJ databases">
        <authorList>
            <person name="Steffen K."/>
            <person name="Cardenas P."/>
        </authorList>
    </citation>
    <scope>NUCLEOTIDE SEQUENCE</scope>
</reference>
<dbReference type="PROSITE" id="PS50293">
    <property type="entry name" value="TPR_REGION"/>
    <property type="match status" value="1"/>
</dbReference>
<evidence type="ECO:0000313" key="4">
    <source>
        <dbReference type="EMBL" id="CAI8009339.1"/>
    </source>
</evidence>
<keyword evidence="2 3" id="KW-0802">TPR repeat</keyword>
<dbReference type="AlphaFoldDB" id="A0AA35W6P0"/>
<dbReference type="SUPFAM" id="SSF48452">
    <property type="entry name" value="TPR-like"/>
    <property type="match status" value="1"/>
</dbReference>
<sequence length="110" mass="12372">MLTETELYDAALNHFAENDIEGAVNAFKELIDTYPDYIEGYLGLGHAYERLSLYDEAIEAVQKAIAIDPKDPLAYTSLSICYQRKEMIQEAEDAMAKSQELQLEASRSST</sequence>
<dbReference type="Pfam" id="PF13432">
    <property type="entry name" value="TPR_16"/>
    <property type="match status" value="1"/>
</dbReference>
<dbReference type="SMART" id="SM00028">
    <property type="entry name" value="TPR"/>
    <property type="match status" value="3"/>
</dbReference>
<gene>
    <name evidence="4" type="ORF">GBAR_LOCUS6296</name>
</gene>
<evidence type="ECO:0000256" key="1">
    <source>
        <dbReference type="ARBA" id="ARBA00022737"/>
    </source>
</evidence>
<dbReference type="EMBL" id="CASHTH010000947">
    <property type="protein sequence ID" value="CAI8009339.1"/>
    <property type="molecule type" value="Genomic_DNA"/>
</dbReference>
<evidence type="ECO:0000256" key="3">
    <source>
        <dbReference type="PROSITE-ProRule" id="PRU00339"/>
    </source>
</evidence>
<dbReference type="Gene3D" id="1.25.40.10">
    <property type="entry name" value="Tetratricopeptide repeat domain"/>
    <property type="match status" value="1"/>
</dbReference>
<keyword evidence="5" id="KW-1185">Reference proteome</keyword>
<dbReference type="PANTHER" id="PTHR44858">
    <property type="entry name" value="TETRATRICOPEPTIDE REPEAT PROTEIN 6"/>
    <property type="match status" value="1"/>
</dbReference>
<evidence type="ECO:0000313" key="5">
    <source>
        <dbReference type="Proteomes" id="UP001174909"/>
    </source>
</evidence>
<dbReference type="Proteomes" id="UP001174909">
    <property type="component" value="Unassembled WGS sequence"/>
</dbReference>
<protein>
    <submittedName>
        <fullName evidence="4">Protein CTR9 homolog</fullName>
    </submittedName>
</protein>
<dbReference type="PANTHER" id="PTHR44858:SF1">
    <property type="entry name" value="UDP-N-ACETYLGLUCOSAMINE--PEPTIDE N-ACETYLGLUCOSAMINYLTRANSFERASE SPINDLY-RELATED"/>
    <property type="match status" value="1"/>
</dbReference>
<keyword evidence="1" id="KW-0677">Repeat</keyword>
<dbReference type="InterPro" id="IPR011990">
    <property type="entry name" value="TPR-like_helical_dom_sf"/>
</dbReference>
<organism evidence="4 5">
    <name type="scientific">Geodia barretti</name>
    <name type="common">Barrett's horny sponge</name>
    <dbReference type="NCBI Taxonomy" id="519541"/>
    <lineage>
        <taxon>Eukaryota</taxon>
        <taxon>Metazoa</taxon>
        <taxon>Porifera</taxon>
        <taxon>Demospongiae</taxon>
        <taxon>Heteroscleromorpha</taxon>
        <taxon>Tetractinellida</taxon>
        <taxon>Astrophorina</taxon>
        <taxon>Geodiidae</taxon>
        <taxon>Geodia</taxon>
    </lineage>
</organism>
<comment type="caution">
    <text evidence="4">The sequence shown here is derived from an EMBL/GenBank/DDBJ whole genome shotgun (WGS) entry which is preliminary data.</text>
</comment>
<proteinExistence type="predicted"/>
<evidence type="ECO:0000256" key="2">
    <source>
        <dbReference type="ARBA" id="ARBA00022803"/>
    </source>
</evidence>
<dbReference type="InterPro" id="IPR019734">
    <property type="entry name" value="TPR_rpt"/>
</dbReference>
<name>A0AA35W6P0_GEOBA</name>
<accession>A0AA35W6P0</accession>
<feature type="repeat" description="TPR" evidence="3">
    <location>
        <begin position="38"/>
        <end position="71"/>
    </location>
</feature>